<sequence>MKRTQQTVLVALPARDYDPSEAALPWQRLREAGIAVRFATPLGEPSEPDQLMLSGQGLDLWGWIPGLRRMPLLGLMLRANREARRAHADMVGDSAYRHPVPYAELRVEHYDGLLLPGGHRARGMRAYLEDPLLQGLVADCFERDLPVAAICHGVVLAARSRRESDGRSVLHGRKTTGLTWNLERSAWNLMRFAGRIWDPNYYRTYPERRGEPAGYRSVQAEVSRALASPDDFLDVPAGVSHRWRKRSGLFRDGPQDHRAAWVVCDGNYVSARWPGDVHAFSQKFVEVMGGSRSMGSAA</sequence>
<evidence type="ECO:0000313" key="2">
    <source>
        <dbReference type="Proteomes" id="UP000613768"/>
    </source>
</evidence>
<keyword evidence="2" id="KW-1185">Reference proteome</keyword>
<dbReference type="EMBL" id="JACYTR010000022">
    <property type="protein sequence ID" value="MBD8526390.1"/>
    <property type="molecule type" value="Genomic_DNA"/>
</dbReference>
<dbReference type="RefSeq" id="WP_192029812.1">
    <property type="nucleotide sequence ID" value="NZ_JACYTR010000022.1"/>
</dbReference>
<dbReference type="AlphaFoldDB" id="A0AAW3ZN93"/>
<organism evidence="1 2">
    <name type="scientific">Pseudomarimonas arenosa</name>
    <dbReference type="NCBI Taxonomy" id="2774145"/>
    <lineage>
        <taxon>Bacteria</taxon>
        <taxon>Pseudomonadati</taxon>
        <taxon>Pseudomonadota</taxon>
        <taxon>Gammaproteobacteria</taxon>
        <taxon>Lysobacterales</taxon>
        <taxon>Lysobacteraceae</taxon>
        <taxon>Pseudomarimonas</taxon>
    </lineage>
</organism>
<comment type="caution">
    <text evidence="1">The sequence shown here is derived from an EMBL/GenBank/DDBJ whole genome shotgun (WGS) entry which is preliminary data.</text>
</comment>
<dbReference type="Gene3D" id="3.40.50.880">
    <property type="match status" value="1"/>
</dbReference>
<reference evidence="1 2" key="1">
    <citation type="submission" date="2020-09" db="EMBL/GenBank/DDBJ databases">
        <title>Pseudoxanthomonas sp. CAU 1598 isolated from sand of Yaerae Beach.</title>
        <authorList>
            <person name="Kim W."/>
        </authorList>
    </citation>
    <scope>NUCLEOTIDE SEQUENCE [LARGE SCALE GENOMIC DNA]</scope>
    <source>
        <strain evidence="1 2">CAU 1598</strain>
    </source>
</reference>
<dbReference type="PANTHER" id="PTHR43068:SF1">
    <property type="entry name" value="SLR1854 PROTEIN"/>
    <property type="match status" value="1"/>
</dbReference>
<proteinExistence type="predicted"/>
<gene>
    <name evidence="1" type="ORF">IFO71_11640</name>
</gene>
<dbReference type="PANTHER" id="PTHR43068">
    <property type="entry name" value="SLR1854 PROTEIN"/>
    <property type="match status" value="1"/>
</dbReference>
<accession>A0AAW3ZN93</accession>
<protein>
    <submittedName>
        <fullName evidence="1">DJ-1/PfpI family protein</fullName>
    </submittedName>
</protein>
<dbReference type="InterPro" id="IPR032633">
    <property type="entry name" value="ThiJ-like"/>
</dbReference>
<evidence type="ECO:0000313" key="1">
    <source>
        <dbReference type="EMBL" id="MBD8526390.1"/>
    </source>
</evidence>
<dbReference type="SUPFAM" id="SSF52317">
    <property type="entry name" value="Class I glutamine amidotransferase-like"/>
    <property type="match status" value="1"/>
</dbReference>
<dbReference type="Proteomes" id="UP000613768">
    <property type="component" value="Unassembled WGS sequence"/>
</dbReference>
<name>A0AAW3ZN93_9GAMM</name>
<dbReference type="Pfam" id="PF17124">
    <property type="entry name" value="ThiJ_like"/>
    <property type="match status" value="1"/>
</dbReference>
<dbReference type="InterPro" id="IPR029062">
    <property type="entry name" value="Class_I_gatase-like"/>
</dbReference>